<keyword evidence="3" id="KW-1185">Reference proteome</keyword>
<reference evidence="2 3" key="1">
    <citation type="journal article" date="2011" name="PLoS Pathog.">
        <title>Endophytic Life Strategies Decoded by Genome and Transcriptome Analyses of the Mutualistic Root Symbiont Piriformospora indica.</title>
        <authorList>
            <person name="Zuccaro A."/>
            <person name="Lahrmann U."/>
            <person name="Guldener U."/>
            <person name="Langen G."/>
            <person name="Pfiffi S."/>
            <person name="Biedenkopf D."/>
            <person name="Wong P."/>
            <person name="Samans B."/>
            <person name="Grimm C."/>
            <person name="Basiewicz M."/>
            <person name="Murat C."/>
            <person name="Martin F."/>
            <person name="Kogel K.H."/>
        </authorList>
    </citation>
    <scope>NUCLEOTIDE SEQUENCE [LARGE SCALE GENOMIC DNA]</scope>
    <source>
        <strain evidence="2 3">DSM 11827</strain>
    </source>
</reference>
<sequence>MRAIISLMQTHFRSSLCPRNRPLAFFVDNETSTGPDAAHTSTRSRPPANVSPPPVVTFDPLAWTNIIQSVHEASIPLVPSATLSTSANAMSAISQVIASTSTHPILPQKKWTFMPLLRGALTRDPSAFEPAVINTLGCIFSRVSTFANSERKAVHVNGRTNCEFCGKLGLEAEPSTASYELQLEIDTSPAHCLRAIWLTLVI</sequence>
<dbReference type="InParanoid" id="G4TH33"/>
<proteinExistence type="predicted"/>
<dbReference type="HOGENOM" id="CLU_1355102_0_0_1"/>
<gene>
    <name evidence="2" type="ORF">PIIN_04563</name>
</gene>
<dbReference type="AlphaFoldDB" id="G4TH33"/>
<comment type="caution">
    <text evidence="2">The sequence shown here is derived from an EMBL/GenBank/DDBJ whole genome shotgun (WGS) entry which is preliminary data.</text>
</comment>
<name>G4TH33_SERID</name>
<organism evidence="2 3">
    <name type="scientific">Serendipita indica (strain DSM 11827)</name>
    <name type="common">Root endophyte fungus</name>
    <name type="synonym">Piriformospora indica</name>
    <dbReference type="NCBI Taxonomy" id="1109443"/>
    <lineage>
        <taxon>Eukaryota</taxon>
        <taxon>Fungi</taxon>
        <taxon>Dikarya</taxon>
        <taxon>Basidiomycota</taxon>
        <taxon>Agaricomycotina</taxon>
        <taxon>Agaricomycetes</taxon>
        <taxon>Sebacinales</taxon>
        <taxon>Serendipitaceae</taxon>
        <taxon>Serendipita</taxon>
    </lineage>
</organism>
<feature type="region of interest" description="Disordered" evidence="1">
    <location>
        <begin position="33"/>
        <end position="52"/>
    </location>
</feature>
<feature type="compositionally biased region" description="Polar residues" evidence="1">
    <location>
        <begin position="33"/>
        <end position="44"/>
    </location>
</feature>
<dbReference type="EMBL" id="CAFZ01000089">
    <property type="protein sequence ID" value="CCA70626.1"/>
    <property type="molecule type" value="Genomic_DNA"/>
</dbReference>
<evidence type="ECO:0000313" key="3">
    <source>
        <dbReference type="Proteomes" id="UP000007148"/>
    </source>
</evidence>
<dbReference type="Proteomes" id="UP000007148">
    <property type="component" value="Unassembled WGS sequence"/>
</dbReference>
<evidence type="ECO:0000256" key="1">
    <source>
        <dbReference type="SAM" id="MobiDB-lite"/>
    </source>
</evidence>
<evidence type="ECO:0000313" key="2">
    <source>
        <dbReference type="EMBL" id="CCA70626.1"/>
    </source>
</evidence>
<accession>G4TH33</accession>
<protein>
    <submittedName>
        <fullName evidence="2">Uncharacterized protein</fullName>
    </submittedName>
</protein>